<dbReference type="EMBL" id="DSJL01000010">
    <property type="protein sequence ID" value="HEF65015.1"/>
    <property type="molecule type" value="Genomic_DNA"/>
</dbReference>
<organism evidence="3">
    <name type="scientific">Thermomicrobium roseum</name>
    <dbReference type="NCBI Taxonomy" id="500"/>
    <lineage>
        <taxon>Bacteria</taxon>
        <taxon>Pseudomonadati</taxon>
        <taxon>Thermomicrobiota</taxon>
        <taxon>Thermomicrobia</taxon>
        <taxon>Thermomicrobiales</taxon>
        <taxon>Thermomicrobiaceae</taxon>
        <taxon>Thermomicrobium</taxon>
    </lineage>
</organism>
<evidence type="ECO:0000256" key="2">
    <source>
        <dbReference type="ARBA" id="ARBA00047778"/>
    </source>
</evidence>
<dbReference type="GO" id="GO:0009039">
    <property type="term" value="F:urease activity"/>
    <property type="evidence" value="ECO:0007669"/>
    <property type="project" value="UniProtKB-EC"/>
</dbReference>
<accession>A0A7C1X384</accession>
<dbReference type="Gene3D" id="2.10.150.10">
    <property type="entry name" value="Urease, beta subunit"/>
    <property type="match status" value="1"/>
</dbReference>
<gene>
    <name evidence="3" type="primary">ureB</name>
    <name evidence="3" type="ORF">ENP47_05390</name>
</gene>
<dbReference type="NCBIfam" id="TIGR00192">
    <property type="entry name" value="urease_beta"/>
    <property type="match status" value="1"/>
</dbReference>
<evidence type="ECO:0000256" key="1">
    <source>
        <dbReference type="ARBA" id="ARBA00022801"/>
    </source>
</evidence>
<keyword evidence="1 3" id="KW-0378">Hydrolase</keyword>
<dbReference type="InterPro" id="IPR036461">
    <property type="entry name" value="Urease_betasu_sf"/>
</dbReference>
<dbReference type="EC" id="3.5.1.5" evidence="3"/>
<dbReference type="GO" id="GO:0043419">
    <property type="term" value="P:urea catabolic process"/>
    <property type="evidence" value="ECO:0007669"/>
    <property type="project" value="InterPro"/>
</dbReference>
<dbReference type="SUPFAM" id="SSF51278">
    <property type="entry name" value="Urease, beta-subunit"/>
    <property type="match status" value="1"/>
</dbReference>
<reference evidence="3" key="1">
    <citation type="journal article" date="2020" name="mSystems">
        <title>Genome- and Community-Level Interaction Insights into Carbon Utilization and Element Cycling Functions of Hydrothermarchaeota in Hydrothermal Sediment.</title>
        <authorList>
            <person name="Zhou Z."/>
            <person name="Liu Y."/>
            <person name="Xu W."/>
            <person name="Pan J."/>
            <person name="Luo Z.H."/>
            <person name="Li M."/>
        </authorList>
    </citation>
    <scope>NUCLEOTIDE SEQUENCE [LARGE SCALE GENOMIC DNA]</scope>
    <source>
        <strain evidence="3">SpSt-222</strain>
    </source>
</reference>
<dbReference type="InterPro" id="IPR050069">
    <property type="entry name" value="Urease_subunit"/>
</dbReference>
<protein>
    <submittedName>
        <fullName evidence="3">Urease subunit beta</fullName>
        <ecNumber evidence="3">3.5.1.5</ecNumber>
    </submittedName>
</protein>
<dbReference type="CDD" id="cd00407">
    <property type="entry name" value="Urease_beta"/>
    <property type="match status" value="1"/>
</dbReference>
<dbReference type="AlphaFoldDB" id="A0A7C1X384"/>
<name>A0A7C1X384_THERO</name>
<dbReference type="PANTHER" id="PTHR33569:SF1">
    <property type="entry name" value="UREASE"/>
    <property type="match status" value="1"/>
</dbReference>
<dbReference type="InterPro" id="IPR002019">
    <property type="entry name" value="Urease_beta-like"/>
</dbReference>
<comment type="catalytic activity">
    <reaction evidence="2">
        <text>urea + 2 H2O + H(+) = hydrogencarbonate + 2 NH4(+)</text>
        <dbReference type="Rhea" id="RHEA:20557"/>
        <dbReference type="ChEBI" id="CHEBI:15377"/>
        <dbReference type="ChEBI" id="CHEBI:15378"/>
        <dbReference type="ChEBI" id="CHEBI:16199"/>
        <dbReference type="ChEBI" id="CHEBI:17544"/>
        <dbReference type="ChEBI" id="CHEBI:28938"/>
        <dbReference type="EC" id="3.5.1.5"/>
    </reaction>
</comment>
<evidence type="ECO:0000313" key="3">
    <source>
        <dbReference type="EMBL" id="HEF65015.1"/>
    </source>
</evidence>
<comment type="caution">
    <text evidence="3">The sequence shown here is derived from an EMBL/GenBank/DDBJ whole genome shotgun (WGS) entry which is preliminary data.</text>
</comment>
<dbReference type="GO" id="GO:0035550">
    <property type="term" value="C:urease complex"/>
    <property type="evidence" value="ECO:0007669"/>
    <property type="project" value="InterPro"/>
</dbReference>
<sequence length="129" mass="14172">MRDIVIPPGGLVPGEGEVEINAGLPVTVVRITNRGAVPVHLTAHFHVFEANPDLCFDRRKAFGMRPDIPVGWAIRIEPGQTLEVPLVPIRGRRIVRGFQGLVNGPVDTADLDTLLKELVNRGFCHQPEE</sequence>
<dbReference type="PANTHER" id="PTHR33569">
    <property type="entry name" value="UREASE"/>
    <property type="match status" value="1"/>
</dbReference>
<dbReference type="Pfam" id="PF00699">
    <property type="entry name" value="Urease_beta"/>
    <property type="match status" value="1"/>
</dbReference>
<proteinExistence type="predicted"/>